<protein>
    <recommendedName>
        <fullName evidence="3">Fumarylacetoacetase-like C-terminal domain-containing protein</fullName>
    </recommendedName>
</protein>
<dbReference type="PANTHER" id="PTHR11820:SF100">
    <property type="entry name" value="FUMARYLACETOACETATE HYDROLASE FAMILY PROTEIN (AFU_ORTHOLOGUE AFUA_4G01490)"/>
    <property type="match status" value="1"/>
</dbReference>
<dbReference type="EMBL" id="JAGMVJ010000001">
    <property type="protein sequence ID" value="KAH7095476.1"/>
    <property type="molecule type" value="Genomic_DNA"/>
</dbReference>
<dbReference type="Proteomes" id="UP000813461">
    <property type="component" value="Unassembled WGS sequence"/>
</dbReference>
<evidence type="ECO:0000256" key="1">
    <source>
        <dbReference type="ARBA" id="ARBA00010211"/>
    </source>
</evidence>
<dbReference type="GO" id="GO:0006107">
    <property type="term" value="P:oxaloacetate metabolic process"/>
    <property type="evidence" value="ECO:0007669"/>
    <property type="project" value="UniProtKB-ARBA"/>
</dbReference>
<dbReference type="FunFam" id="3.90.850.10:FF:000002">
    <property type="entry name" value="2-hydroxyhepta-2,4-diene-1,7-dioate isomerase"/>
    <property type="match status" value="1"/>
</dbReference>
<feature type="domain" description="Fumarylacetoacetase-like C-terminal" evidence="3">
    <location>
        <begin position="85"/>
        <end position="292"/>
    </location>
</feature>
<accession>A0A8K0RKI5</accession>
<dbReference type="InterPro" id="IPR036663">
    <property type="entry name" value="Fumarylacetoacetase_C_sf"/>
</dbReference>
<dbReference type="AlphaFoldDB" id="A0A8K0RKI5"/>
<comment type="caution">
    <text evidence="4">The sequence shown here is derived from an EMBL/GenBank/DDBJ whole genome shotgun (WGS) entry which is preliminary data.</text>
</comment>
<dbReference type="PANTHER" id="PTHR11820">
    <property type="entry name" value="ACYLPYRUVASE"/>
    <property type="match status" value="1"/>
</dbReference>
<proteinExistence type="inferred from homology"/>
<evidence type="ECO:0000256" key="2">
    <source>
        <dbReference type="ARBA" id="ARBA00022723"/>
    </source>
</evidence>
<dbReference type="InterPro" id="IPR011234">
    <property type="entry name" value="Fumarylacetoacetase-like_C"/>
</dbReference>
<dbReference type="Pfam" id="PF01557">
    <property type="entry name" value="FAA_hydrolase"/>
    <property type="match status" value="1"/>
</dbReference>
<dbReference type="GO" id="GO:0050163">
    <property type="term" value="F:oxaloacetate tautomerase activity"/>
    <property type="evidence" value="ECO:0007669"/>
    <property type="project" value="UniProtKB-ARBA"/>
</dbReference>
<organism evidence="4 5">
    <name type="scientific">Paraphoma chrysanthemicola</name>
    <dbReference type="NCBI Taxonomy" id="798071"/>
    <lineage>
        <taxon>Eukaryota</taxon>
        <taxon>Fungi</taxon>
        <taxon>Dikarya</taxon>
        <taxon>Ascomycota</taxon>
        <taxon>Pezizomycotina</taxon>
        <taxon>Dothideomycetes</taxon>
        <taxon>Pleosporomycetidae</taxon>
        <taxon>Pleosporales</taxon>
        <taxon>Pleosporineae</taxon>
        <taxon>Phaeosphaeriaceae</taxon>
        <taxon>Paraphoma</taxon>
    </lineage>
</organism>
<name>A0A8K0RKI5_9PLEO</name>
<dbReference type="Gene3D" id="3.90.850.10">
    <property type="entry name" value="Fumarylacetoacetase-like, C-terminal domain"/>
    <property type="match status" value="1"/>
</dbReference>
<evidence type="ECO:0000313" key="5">
    <source>
        <dbReference type="Proteomes" id="UP000813461"/>
    </source>
</evidence>
<sequence>MAPVQVAWDRLVRYVSATDNQIRYGEPILDPTEVENVAQLATEGKLQVKILEGTEPISAQRTDKVDKVKTLLGPIEPKNTPIFRCIGLNYKSHILEASRTLPPYPTTFTKPSHSAADHGEDIPIPAFAIKKLDYEGELAFVIGKDCKNVKEEDALDFIAGYTATNDVSARDWQRDPELAGLVPQWTFGKSLDKFAPLGPVLVAAHVLGAADTLSLKTFVNDELRQQGNTSDLCFGARQIIAFLSKGTTLQKGTVIMTGTPGGVGLFMKPPNFIKHGDTVSVWVEKIGTLSNRYVVVDE</sequence>
<comment type="similarity">
    <text evidence="1">Belongs to the FAH family.</text>
</comment>
<evidence type="ECO:0000313" key="4">
    <source>
        <dbReference type="EMBL" id="KAH7095476.1"/>
    </source>
</evidence>
<dbReference type="SUPFAM" id="SSF56529">
    <property type="entry name" value="FAH"/>
    <property type="match status" value="1"/>
</dbReference>
<evidence type="ECO:0000259" key="3">
    <source>
        <dbReference type="Pfam" id="PF01557"/>
    </source>
</evidence>
<keyword evidence="5" id="KW-1185">Reference proteome</keyword>
<dbReference type="OrthoDB" id="411064at2759"/>
<dbReference type="GO" id="GO:0046872">
    <property type="term" value="F:metal ion binding"/>
    <property type="evidence" value="ECO:0007669"/>
    <property type="project" value="UniProtKB-KW"/>
</dbReference>
<gene>
    <name evidence="4" type="ORF">FB567DRAFT_601391</name>
</gene>
<reference evidence="4" key="1">
    <citation type="journal article" date="2021" name="Nat. Commun.">
        <title>Genetic determinants of endophytism in the Arabidopsis root mycobiome.</title>
        <authorList>
            <person name="Mesny F."/>
            <person name="Miyauchi S."/>
            <person name="Thiergart T."/>
            <person name="Pickel B."/>
            <person name="Atanasova L."/>
            <person name="Karlsson M."/>
            <person name="Huettel B."/>
            <person name="Barry K.W."/>
            <person name="Haridas S."/>
            <person name="Chen C."/>
            <person name="Bauer D."/>
            <person name="Andreopoulos W."/>
            <person name="Pangilinan J."/>
            <person name="LaButti K."/>
            <person name="Riley R."/>
            <person name="Lipzen A."/>
            <person name="Clum A."/>
            <person name="Drula E."/>
            <person name="Henrissat B."/>
            <person name="Kohler A."/>
            <person name="Grigoriev I.V."/>
            <person name="Martin F.M."/>
            <person name="Hacquard S."/>
        </authorList>
    </citation>
    <scope>NUCLEOTIDE SEQUENCE</scope>
    <source>
        <strain evidence="4">MPI-SDFR-AT-0120</strain>
    </source>
</reference>
<keyword evidence="2" id="KW-0479">Metal-binding</keyword>